<feature type="region of interest" description="Disordered" evidence="1">
    <location>
        <begin position="44"/>
        <end position="91"/>
    </location>
</feature>
<dbReference type="EnsemblMetazoa" id="GMOY009376-RA">
    <property type="protein sequence ID" value="GMOY009376-PA"/>
    <property type="gene ID" value="GMOY009376"/>
</dbReference>
<dbReference type="AlphaFoldDB" id="A0A1B0G7T7"/>
<keyword evidence="3" id="KW-1185">Reference proteome</keyword>
<feature type="compositionally biased region" description="Polar residues" evidence="1">
    <location>
        <begin position="252"/>
        <end position="272"/>
    </location>
</feature>
<dbReference type="VEuPathDB" id="VectorBase:GMOY009376"/>
<reference evidence="2" key="1">
    <citation type="submission" date="2020-05" db="UniProtKB">
        <authorList>
            <consortium name="EnsemblMetazoa"/>
        </authorList>
    </citation>
    <scope>IDENTIFICATION</scope>
    <source>
        <strain evidence="2">Yale</strain>
    </source>
</reference>
<dbReference type="Proteomes" id="UP000092444">
    <property type="component" value="Unassembled WGS sequence"/>
</dbReference>
<accession>A0A1B0G7T7</accession>
<feature type="compositionally biased region" description="Basic and acidic residues" evidence="1">
    <location>
        <begin position="409"/>
        <end position="418"/>
    </location>
</feature>
<feature type="region of interest" description="Disordered" evidence="1">
    <location>
        <begin position="379"/>
        <end position="418"/>
    </location>
</feature>
<protein>
    <submittedName>
        <fullName evidence="2">Uncharacterized protein</fullName>
    </submittedName>
</protein>
<feature type="compositionally biased region" description="Basic and acidic residues" evidence="1">
    <location>
        <begin position="379"/>
        <end position="399"/>
    </location>
</feature>
<evidence type="ECO:0000313" key="3">
    <source>
        <dbReference type="Proteomes" id="UP000092444"/>
    </source>
</evidence>
<feature type="region of interest" description="Disordered" evidence="1">
    <location>
        <begin position="252"/>
        <end position="289"/>
    </location>
</feature>
<dbReference type="EMBL" id="CCAG010016895">
    <property type="status" value="NOT_ANNOTATED_CDS"/>
    <property type="molecule type" value="Genomic_DNA"/>
</dbReference>
<evidence type="ECO:0000256" key="1">
    <source>
        <dbReference type="SAM" id="MobiDB-lite"/>
    </source>
</evidence>
<evidence type="ECO:0000313" key="2">
    <source>
        <dbReference type="EnsemblMetazoa" id="GMOY009376-PA"/>
    </source>
</evidence>
<name>A0A1B0G7T7_GLOMM</name>
<organism evidence="2 3">
    <name type="scientific">Glossina morsitans morsitans</name>
    <name type="common">Savannah tsetse fly</name>
    <dbReference type="NCBI Taxonomy" id="37546"/>
    <lineage>
        <taxon>Eukaryota</taxon>
        <taxon>Metazoa</taxon>
        <taxon>Ecdysozoa</taxon>
        <taxon>Arthropoda</taxon>
        <taxon>Hexapoda</taxon>
        <taxon>Insecta</taxon>
        <taxon>Pterygota</taxon>
        <taxon>Neoptera</taxon>
        <taxon>Endopterygota</taxon>
        <taxon>Diptera</taxon>
        <taxon>Brachycera</taxon>
        <taxon>Muscomorpha</taxon>
        <taxon>Hippoboscoidea</taxon>
        <taxon>Glossinidae</taxon>
        <taxon>Glossina</taxon>
    </lineage>
</organism>
<sequence>YKQVLIWPISPFSIPGNYELIARDKRCKPLAEATHLRRLKEQLRRRANRDENNQDEDFSEGNVRPSSLLRRHLRRGGRGPTIVGPPGQRVNFNQMRQNPAVNQNRIYPQQNLIHEDLIKPNQQQLPYNPAYVQVMPQPNQAVNVPAGLFTNANHIQQPPIQGQQVPVGGHFVPVIQNPGYVQQPVPNYQPVAGMQPVTHLNQNPQYLQVVPQMNYPQTPQHVQHQQLPAIQSVPVSHGPPNSLNNVMLTNGLVPSQQGLPYSQPERNSNSQPLHVRPAPVDDGLVHYNNNQNSGLSNNILQPAAYTPNQPSNSFEAETFKPNLLVTNEKIIQQQNPVGQFPNFQSPPLDHLINNILPTTTSEKPTLNPRRMDLLYGSNLHEEEHTEDETRRDLTVDIDPRMGGSTNARKTNDENDLRK</sequence>
<proteinExistence type="predicted"/>